<keyword evidence="6" id="KW-0479">Metal-binding</keyword>
<evidence type="ECO:0000313" key="13">
    <source>
        <dbReference type="EMBL" id="RNA39043.1"/>
    </source>
</evidence>
<keyword evidence="14" id="KW-1185">Reference proteome</keyword>
<sequence>MSLINESPVLNEPSLYTKLVPGVINVLDKDENLNTININNLNKVNSVNEGSTKELKSSTGQANCLDCPNSSKTSTVSSNSTKKDTVFTLKKWNLVAMWSWDVECEVCAICRTPLMDSCLKCQTDNKHEDCVVVWGECNHSFHNCCMSQWIKSRNLCPLCQSEWHVQRIGR</sequence>
<comment type="pathway">
    <text evidence="3">Protein modification; protein ubiquitination.</text>
</comment>
<evidence type="ECO:0000256" key="1">
    <source>
        <dbReference type="ARBA" id="ARBA00004123"/>
    </source>
</evidence>
<evidence type="ECO:0000313" key="14">
    <source>
        <dbReference type="Proteomes" id="UP000276133"/>
    </source>
</evidence>
<evidence type="ECO:0000256" key="11">
    <source>
        <dbReference type="PROSITE-ProRule" id="PRU00175"/>
    </source>
</evidence>
<evidence type="ECO:0000256" key="7">
    <source>
        <dbReference type="ARBA" id="ARBA00022771"/>
    </source>
</evidence>
<name>A0A3M7STD5_BRAPC</name>
<keyword evidence="10" id="KW-0539">Nucleus</keyword>
<keyword evidence="8" id="KW-0833">Ubl conjugation pathway</keyword>
<dbReference type="PROSITE" id="PS50089">
    <property type="entry name" value="ZF_RING_2"/>
    <property type="match status" value="1"/>
</dbReference>
<reference evidence="13 14" key="1">
    <citation type="journal article" date="2018" name="Sci. Rep.">
        <title>Genomic signatures of local adaptation to the degree of environmental predictability in rotifers.</title>
        <authorList>
            <person name="Franch-Gras L."/>
            <person name="Hahn C."/>
            <person name="Garcia-Roger E.M."/>
            <person name="Carmona M.J."/>
            <person name="Serra M."/>
            <person name="Gomez A."/>
        </authorList>
    </citation>
    <scope>NUCLEOTIDE SEQUENCE [LARGE SCALE GENOMIC DNA]</scope>
    <source>
        <strain evidence="13">HYR1</strain>
    </source>
</reference>
<evidence type="ECO:0000256" key="3">
    <source>
        <dbReference type="ARBA" id="ARBA00004906"/>
    </source>
</evidence>
<keyword evidence="5" id="KW-0963">Cytoplasm</keyword>
<dbReference type="InterPro" id="IPR051031">
    <property type="entry name" value="RING-box_E3_Ubiquitin_Ligase"/>
</dbReference>
<dbReference type="Proteomes" id="UP000276133">
    <property type="component" value="Unassembled WGS sequence"/>
</dbReference>
<evidence type="ECO:0000256" key="5">
    <source>
        <dbReference type="ARBA" id="ARBA00022490"/>
    </source>
</evidence>
<gene>
    <name evidence="13" type="ORF">BpHYR1_012739</name>
</gene>
<dbReference type="AlphaFoldDB" id="A0A3M7STD5"/>
<evidence type="ECO:0000256" key="8">
    <source>
        <dbReference type="ARBA" id="ARBA00022786"/>
    </source>
</evidence>
<keyword evidence="7 11" id="KW-0863">Zinc-finger</keyword>
<dbReference type="GO" id="GO:0031461">
    <property type="term" value="C:cullin-RING ubiquitin ligase complex"/>
    <property type="evidence" value="ECO:0007669"/>
    <property type="project" value="UniProtKB-ARBA"/>
</dbReference>
<organism evidence="13 14">
    <name type="scientific">Brachionus plicatilis</name>
    <name type="common">Marine rotifer</name>
    <name type="synonym">Brachionus muelleri</name>
    <dbReference type="NCBI Taxonomy" id="10195"/>
    <lineage>
        <taxon>Eukaryota</taxon>
        <taxon>Metazoa</taxon>
        <taxon>Spiralia</taxon>
        <taxon>Gnathifera</taxon>
        <taxon>Rotifera</taxon>
        <taxon>Eurotatoria</taxon>
        <taxon>Monogononta</taxon>
        <taxon>Pseudotrocha</taxon>
        <taxon>Ploima</taxon>
        <taxon>Brachionidae</taxon>
        <taxon>Brachionus</taxon>
    </lineage>
</organism>
<feature type="domain" description="RING-type" evidence="12">
    <location>
        <begin position="107"/>
        <end position="160"/>
    </location>
</feature>
<accession>A0A3M7STD5</accession>
<dbReference type="GO" id="GO:0005737">
    <property type="term" value="C:cytoplasm"/>
    <property type="evidence" value="ECO:0007669"/>
    <property type="project" value="UniProtKB-SubCell"/>
</dbReference>
<dbReference type="GO" id="GO:0008270">
    <property type="term" value="F:zinc ion binding"/>
    <property type="evidence" value="ECO:0007669"/>
    <property type="project" value="UniProtKB-KW"/>
</dbReference>
<dbReference type="EMBL" id="REGN01000792">
    <property type="protein sequence ID" value="RNA39043.1"/>
    <property type="molecule type" value="Genomic_DNA"/>
</dbReference>
<evidence type="ECO:0000256" key="6">
    <source>
        <dbReference type="ARBA" id="ARBA00022723"/>
    </source>
</evidence>
<evidence type="ECO:0000256" key="9">
    <source>
        <dbReference type="ARBA" id="ARBA00022833"/>
    </source>
</evidence>
<evidence type="ECO:0000259" key="12">
    <source>
        <dbReference type="PROSITE" id="PS50089"/>
    </source>
</evidence>
<protein>
    <submittedName>
        <fullName evidence="13">RING-box 2 isoform X1</fullName>
    </submittedName>
</protein>
<dbReference type="PANTHER" id="PTHR11210">
    <property type="entry name" value="RING BOX"/>
    <property type="match status" value="1"/>
</dbReference>
<dbReference type="Pfam" id="PF12678">
    <property type="entry name" value="zf-rbx1"/>
    <property type="match status" value="1"/>
</dbReference>
<dbReference type="CDD" id="cd16466">
    <property type="entry name" value="RING-H2_RBX2"/>
    <property type="match status" value="1"/>
</dbReference>
<dbReference type="SUPFAM" id="SSF57850">
    <property type="entry name" value="RING/U-box"/>
    <property type="match status" value="1"/>
</dbReference>
<comment type="similarity">
    <text evidence="4">Belongs to the RING-box family.</text>
</comment>
<evidence type="ECO:0000256" key="4">
    <source>
        <dbReference type="ARBA" id="ARBA00009273"/>
    </source>
</evidence>
<dbReference type="STRING" id="10195.A0A3M7STD5"/>
<dbReference type="InterPro" id="IPR001841">
    <property type="entry name" value="Znf_RING"/>
</dbReference>
<dbReference type="Gene3D" id="3.30.40.10">
    <property type="entry name" value="Zinc/RING finger domain, C3HC4 (zinc finger)"/>
    <property type="match status" value="1"/>
</dbReference>
<dbReference type="GO" id="GO:0005634">
    <property type="term" value="C:nucleus"/>
    <property type="evidence" value="ECO:0007669"/>
    <property type="project" value="UniProtKB-SubCell"/>
</dbReference>
<dbReference type="InterPro" id="IPR024766">
    <property type="entry name" value="Znf_RING_H2"/>
</dbReference>
<proteinExistence type="inferred from homology"/>
<evidence type="ECO:0000256" key="10">
    <source>
        <dbReference type="ARBA" id="ARBA00023242"/>
    </source>
</evidence>
<comment type="subcellular location">
    <subcellularLocation>
        <location evidence="2">Cytoplasm</location>
    </subcellularLocation>
    <subcellularLocation>
        <location evidence="1">Nucleus</location>
    </subcellularLocation>
</comment>
<dbReference type="OrthoDB" id="8962942at2759"/>
<comment type="caution">
    <text evidence="13">The sequence shown here is derived from an EMBL/GenBank/DDBJ whole genome shotgun (WGS) entry which is preliminary data.</text>
</comment>
<keyword evidence="9" id="KW-0862">Zinc</keyword>
<dbReference type="InterPro" id="IPR013083">
    <property type="entry name" value="Znf_RING/FYVE/PHD"/>
</dbReference>
<evidence type="ECO:0000256" key="2">
    <source>
        <dbReference type="ARBA" id="ARBA00004496"/>
    </source>
</evidence>